<feature type="compositionally biased region" description="Basic and acidic residues" evidence="2">
    <location>
        <begin position="10"/>
        <end position="19"/>
    </location>
</feature>
<dbReference type="GO" id="GO:0005930">
    <property type="term" value="C:axoneme"/>
    <property type="evidence" value="ECO:0007669"/>
    <property type="project" value="UniProtKB-SubCell"/>
</dbReference>
<evidence type="ECO:0000313" key="4">
    <source>
        <dbReference type="Proteomes" id="UP001465755"/>
    </source>
</evidence>
<proteinExistence type="predicted"/>
<feature type="compositionally biased region" description="Acidic residues" evidence="2">
    <location>
        <begin position="561"/>
        <end position="575"/>
    </location>
</feature>
<dbReference type="AlphaFoldDB" id="A0AAW1P364"/>
<evidence type="ECO:0000256" key="2">
    <source>
        <dbReference type="SAM" id="MobiDB-lite"/>
    </source>
</evidence>
<sequence>MGLIGSRFQASEKGDHSNEDVVLPTSTESNVGTPARSSSKAERPPTSLLFEAIEGLKTDEQKCAQMTVAINSAASIVDQLVAAIQNPRPPPHTHQPGSQEGTQVFFATDRAQEQKDGSDGFGGNQISDQTSDLTYGQQDVVVATGLHAHGNAPGPQRWKELGDTDFYQGIVEQAKALGISKVLLFLHGYNTSHEAALSSLARLAVALQSGLLHGKVIPVAFDWASAAMLDKYSQLVRPLDAMVTGDREKVEQGAARFGKPLKHLMAACEENNLELHILAHSMGNYAISQILSAARDSNNVVDLKFSCVQSVTLAAADATREEISSIATAAYLHNARITLLSWPDNNPLTSLLLTALHGVPSLNGARGCLMSGELQRLKVLALMHTNSTCESVLTGLTGLEALSLSGADYTFDDNDPWNGVDLQNLCAMRSLRVLDLQDAEISARIKPEQINLFKLRMLVLSAHTKDQLSGMLQSQWLPWRLLDHMAILYPGNAKLQDAKVPRTWWSNGYLHMYLNAKRAGSLEQDAIDEERIRLFCSFWHAHSEMMPDDYTDYTTDKERDSEEEEPQVESDSDED</sequence>
<dbReference type="Pfam" id="PF05990">
    <property type="entry name" value="DUF900"/>
    <property type="match status" value="1"/>
</dbReference>
<evidence type="ECO:0000313" key="3">
    <source>
        <dbReference type="EMBL" id="KAK9803134.1"/>
    </source>
</evidence>
<comment type="caution">
    <text evidence="3">The sequence shown here is derived from an EMBL/GenBank/DDBJ whole genome shotgun (WGS) entry which is preliminary data.</text>
</comment>
<dbReference type="SUPFAM" id="SSF52058">
    <property type="entry name" value="L domain-like"/>
    <property type="match status" value="1"/>
</dbReference>
<organism evidence="3 4">
    <name type="scientific">Symbiochloris irregularis</name>
    <dbReference type="NCBI Taxonomy" id="706552"/>
    <lineage>
        <taxon>Eukaryota</taxon>
        <taxon>Viridiplantae</taxon>
        <taxon>Chlorophyta</taxon>
        <taxon>core chlorophytes</taxon>
        <taxon>Trebouxiophyceae</taxon>
        <taxon>Trebouxiales</taxon>
        <taxon>Trebouxiaceae</taxon>
        <taxon>Symbiochloris</taxon>
    </lineage>
</organism>
<accession>A0AAW1P364</accession>
<keyword evidence="4" id="KW-1185">Reference proteome</keyword>
<feature type="compositionally biased region" description="Polar residues" evidence="2">
    <location>
        <begin position="24"/>
        <end position="38"/>
    </location>
</feature>
<dbReference type="Proteomes" id="UP001465755">
    <property type="component" value="Unassembled WGS sequence"/>
</dbReference>
<reference evidence="3 4" key="1">
    <citation type="journal article" date="2024" name="Nat. Commun.">
        <title>Phylogenomics reveals the evolutionary origins of lichenization in chlorophyte algae.</title>
        <authorList>
            <person name="Puginier C."/>
            <person name="Libourel C."/>
            <person name="Otte J."/>
            <person name="Skaloud P."/>
            <person name="Haon M."/>
            <person name="Grisel S."/>
            <person name="Petersen M."/>
            <person name="Berrin J.G."/>
            <person name="Delaux P.M."/>
            <person name="Dal Grande F."/>
            <person name="Keller J."/>
        </authorList>
    </citation>
    <scope>NUCLEOTIDE SEQUENCE [LARGE SCALE GENOMIC DNA]</scope>
    <source>
        <strain evidence="3 4">SAG 2036</strain>
    </source>
</reference>
<dbReference type="Gene3D" id="3.80.10.10">
    <property type="entry name" value="Ribonuclease Inhibitor"/>
    <property type="match status" value="1"/>
</dbReference>
<name>A0AAW1P364_9CHLO</name>
<feature type="region of interest" description="Disordered" evidence="2">
    <location>
        <begin position="548"/>
        <end position="575"/>
    </location>
</feature>
<protein>
    <submittedName>
        <fullName evidence="3">Uncharacterized protein</fullName>
    </submittedName>
</protein>
<dbReference type="InterPro" id="IPR032675">
    <property type="entry name" value="LRR_dom_sf"/>
</dbReference>
<dbReference type="EMBL" id="JALJOQ010000062">
    <property type="protein sequence ID" value="KAK9803134.1"/>
    <property type="molecule type" value="Genomic_DNA"/>
</dbReference>
<evidence type="ECO:0000256" key="1">
    <source>
        <dbReference type="ARBA" id="ARBA00004430"/>
    </source>
</evidence>
<comment type="subcellular location">
    <subcellularLocation>
        <location evidence="1">Cytoplasm</location>
        <location evidence="1">Cytoskeleton</location>
        <location evidence="1">Cilium axoneme</location>
    </subcellularLocation>
</comment>
<feature type="region of interest" description="Disordered" evidence="2">
    <location>
        <begin position="1"/>
        <end position="46"/>
    </location>
</feature>
<gene>
    <name evidence="3" type="ORF">WJX73_010141</name>
</gene>
<dbReference type="InterPro" id="IPR010297">
    <property type="entry name" value="DUF900_hydrolase"/>
</dbReference>